<accession>A0A0G1GPY6</accession>
<gene>
    <name evidence="1" type="ORF">UW23_C0001G0013</name>
</gene>
<protein>
    <submittedName>
        <fullName evidence="1">Uncharacterized protein</fullName>
    </submittedName>
</protein>
<organism evidence="1 2">
    <name type="scientific">Candidatus Collierbacteria bacterium GW2011_GWA1_44_12</name>
    <dbReference type="NCBI Taxonomy" id="1618376"/>
    <lineage>
        <taxon>Bacteria</taxon>
        <taxon>Candidatus Collieribacteriota</taxon>
    </lineage>
</organism>
<proteinExistence type="predicted"/>
<reference evidence="1 2" key="1">
    <citation type="journal article" date="2015" name="Nature">
        <title>rRNA introns, odd ribosomes, and small enigmatic genomes across a large radiation of phyla.</title>
        <authorList>
            <person name="Brown C.T."/>
            <person name="Hug L.A."/>
            <person name="Thomas B.C."/>
            <person name="Sharon I."/>
            <person name="Castelle C.J."/>
            <person name="Singh A."/>
            <person name="Wilkins M.J."/>
            <person name="Williams K.H."/>
            <person name="Banfield J.F."/>
        </authorList>
    </citation>
    <scope>NUCLEOTIDE SEQUENCE [LARGE SCALE GENOMIC DNA]</scope>
</reference>
<dbReference type="Proteomes" id="UP000034069">
    <property type="component" value="Unassembled WGS sequence"/>
</dbReference>
<dbReference type="EMBL" id="LCHN01000001">
    <property type="protein sequence ID" value="KKT36403.1"/>
    <property type="molecule type" value="Genomic_DNA"/>
</dbReference>
<dbReference type="AlphaFoldDB" id="A0A0G1GPY6"/>
<sequence>MKNYWKQFKIWLASAEIEEAINARLSALSHVFPEFAKLISERQAANAKAAAAKAAERAALLEKVAELDVEIAEHADFQAAVEMLAGK</sequence>
<comment type="caution">
    <text evidence="1">The sequence shown here is derived from an EMBL/GenBank/DDBJ whole genome shotgun (WGS) entry which is preliminary data.</text>
</comment>
<name>A0A0G1GPY6_9BACT</name>
<evidence type="ECO:0000313" key="1">
    <source>
        <dbReference type="EMBL" id="KKT36403.1"/>
    </source>
</evidence>
<evidence type="ECO:0000313" key="2">
    <source>
        <dbReference type="Proteomes" id="UP000034069"/>
    </source>
</evidence>